<accession>A0A0J7BAJ3</accession>
<dbReference type="SUPFAM" id="SSF57701">
    <property type="entry name" value="Zn2/Cys6 DNA-binding domain"/>
    <property type="match status" value="1"/>
</dbReference>
<gene>
    <name evidence="7" type="ORF">CIRG_06738</name>
</gene>
<dbReference type="CDD" id="cd00067">
    <property type="entry name" value="GAL4"/>
    <property type="match status" value="1"/>
</dbReference>
<proteinExistence type="predicted"/>
<protein>
    <recommendedName>
        <fullName evidence="6">Zn(2)-C6 fungal-type domain-containing protein</fullName>
    </recommendedName>
</protein>
<dbReference type="InterPro" id="IPR053157">
    <property type="entry name" value="Sterol_Uptake_Regulator"/>
</dbReference>
<evidence type="ECO:0000256" key="3">
    <source>
        <dbReference type="ARBA" id="ARBA00023163"/>
    </source>
</evidence>
<evidence type="ECO:0000256" key="5">
    <source>
        <dbReference type="SAM" id="MobiDB-lite"/>
    </source>
</evidence>
<dbReference type="InterPro" id="IPR001138">
    <property type="entry name" value="Zn2Cys6_DnaBD"/>
</dbReference>
<evidence type="ECO:0000256" key="1">
    <source>
        <dbReference type="ARBA" id="ARBA00023015"/>
    </source>
</evidence>
<feature type="compositionally biased region" description="Basic residues" evidence="5">
    <location>
        <begin position="84"/>
        <end position="95"/>
    </location>
</feature>
<dbReference type="GO" id="GO:0003677">
    <property type="term" value="F:DNA binding"/>
    <property type="evidence" value="ECO:0007669"/>
    <property type="project" value="UniProtKB-KW"/>
</dbReference>
<dbReference type="GO" id="GO:0008270">
    <property type="term" value="F:zinc ion binding"/>
    <property type="evidence" value="ECO:0007669"/>
    <property type="project" value="InterPro"/>
</dbReference>
<dbReference type="STRING" id="404692.A0A0J7BAJ3"/>
<dbReference type="Pfam" id="PF11951">
    <property type="entry name" value="Fungal_trans_2"/>
    <property type="match status" value="1"/>
</dbReference>
<dbReference type="Pfam" id="PF00172">
    <property type="entry name" value="Zn_clus"/>
    <property type="match status" value="1"/>
</dbReference>
<feature type="domain" description="Zn(2)-C6 fungal-type" evidence="6">
    <location>
        <begin position="95"/>
        <end position="125"/>
    </location>
</feature>
<evidence type="ECO:0000256" key="4">
    <source>
        <dbReference type="ARBA" id="ARBA00023242"/>
    </source>
</evidence>
<keyword evidence="1" id="KW-0805">Transcription regulation</keyword>
<evidence type="ECO:0000313" key="7">
    <source>
        <dbReference type="EMBL" id="KMP07057.1"/>
    </source>
</evidence>
<keyword evidence="4" id="KW-0539">Nucleus</keyword>
<dbReference type="SMART" id="SM00066">
    <property type="entry name" value="GAL4"/>
    <property type="match status" value="1"/>
</dbReference>
<keyword evidence="3" id="KW-0804">Transcription</keyword>
<feature type="region of interest" description="Disordered" evidence="5">
    <location>
        <begin position="60"/>
        <end position="95"/>
    </location>
</feature>
<dbReference type="PROSITE" id="PS50048">
    <property type="entry name" value="ZN2_CY6_FUNGAL_2"/>
    <property type="match status" value="1"/>
</dbReference>
<evidence type="ECO:0000259" key="6">
    <source>
        <dbReference type="PROSITE" id="PS50048"/>
    </source>
</evidence>
<dbReference type="GO" id="GO:0001228">
    <property type="term" value="F:DNA-binding transcription activator activity, RNA polymerase II-specific"/>
    <property type="evidence" value="ECO:0007669"/>
    <property type="project" value="TreeGrafter"/>
</dbReference>
<dbReference type="PANTHER" id="PTHR47784:SF9">
    <property type="entry name" value="ZN(II)2CYS6 TRANSCRIPTION FACTOR (EUROFUNG)"/>
    <property type="match status" value="1"/>
</dbReference>
<dbReference type="Proteomes" id="UP000054565">
    <property type="component" value="Unassembled WGS sequence"/>
</dbReference>
<dbReference type="PROSITE" id="PS00463">
    <property type="entry name" value="ZN2_CY6_FUNGAL_1"/>
    <property type="match status" value="1"/>
</dbReference>
<sequence>MEYPRNAPASRLPALPVAQADTSSALAFPRQALQDARDGSMTSTNRVVKNQIVFRIKDSRKPTTRTRRLGTQDQSGTPAEPVFRPRRSHRKSRTGCGNCKKRRVKCDETKPHCQRCEAYGVSCDYTAVDNQLTLATACASNSRQIDASAFSMSVTDLGNRILEVLRSGSLSGVDPGPLPSFTAKNAPLALNHFVQTVGLIASMTDSSRKVVRGDMMRLAFRTPHLMHAILGVACTSMYQMSIHDKSHKVAEAYHWEVAIRLYKKEIQNPVGAHNMDALMSTCMMMGVLSFCEKEYNPLDSWVFSSRPTDLNWLLVQGGLRYLIQSAVPWIRQSIWWDFFMESDDENKTFDDHRPGRVGLDPQLADLCDIGETTTEDDNPYHWPLRMLSPLLNLPMIREHFSKFCTFMGRLLPPYTNLLHRKEPRACLILAIWMAKMCEQKEWWIYPRMHAECTALCMFLEHSDDPRILKLLEYPASACGYVLKHQREDELLESSLQLLEQTLME</sequence>
<dbReference type="PANTHER" id="PTHR47784">
    <property type="entry name" value="STEROL UPTAKE CONTROL PROTEIN 2"/>
    <property type="match status" value="1"/>
</dbReference>
<name>A0A0J7BAJ3_COCIT</name>
<reference evidence="8" key="1">
    <citation type="journal article" date="2010" name="Genome Res.">
        <title>Population genomic sequencing of Coccidioides fungi reveals recent hybridization and transposon control.</title>
        <authorList>
            <person name="Neafsey D.E."/>
            <person name="Barker B.M."/>
            <person name="Sharpton T.J."/>
            <person name="Stajich J.E."/>
            <person name="Park D.J."/>
            <person name="Whiston E."/>
            <person name="Hung C.-Y."/>
            <person name="McMahan C."/>
            <person name="White J."/>
            <person name="Sykes S."/>
            <person name="Heiman D."/>
            <person name="Young S."/>
            <person name="Zeng Q."/>
            <person name="Abouelleil A."/>
            <person name="Aftuck L."/>
            <person name="Bessette D."/>
            <person name="Brown A."/>
            <person name="FitzGerald M."/>
            <person name="Lui A."/>
            <person name="Macdonald J.P."/>
            <person name="Priest M."/>
            <person name="Orbach M.J."/>
            <person name="Galgiani J.N."/>
            <person name="Kirkland T.N."/>
            <person name="Cole G.T."/>
            <person name="Birren B.W."/>
            <person name="Henn M.R."/>
            <person name="Taylor J.W."/>
            <person name="Rounsley S.D."/>
        </authorList>
    </citation>
    <scope>NUCLEOTIDE SEQUENCE [LARGE SCALE GENOMIC DNA]</scope>
    <source>
        <strain evidence="8">RMSCC 2394</strain>
    </source>
</reference>
<dbReference type="AlphaFoldDB" id="A0A0J7BAJ3"/>
<dbReference type="OrthoDB" id="416217at2759"/>
<evidence type="ECO:0000313" key="8">
    <source>
        <dbReference type="Proteomes" id="UP000054565"/>
    </source>
</evidence>
<evidence type="ECO:0000256" key="2">
    <source>
        <dbReference type="ARBA" id="ARBA00023125"/>
    </source>
</evidence>
<dbReference type="EMBL" id="DS028096">
    <property type="protein sequence ID" value="KMP07057.1"/>
    <property type="molecule type" value="Genomic_DNA"/>
</dbReference>
<dbReference type="InterPro" id="IPR036864">
    <property type="entry name" value="Zn2-C6_fun-type_DNA-bd_sf"/>
</dbReference>
<organism evidence="7 8">
    <name type="scientific">Coccidioides immitis RMSCC 2394</name>
    <dbReference type="NCBI Taxonomy" id="404692"/>
    <lineage>
        <taxon>Eukaryota</taxon>
        <taxon>Fungi</taxon>
        <taxon>Dikarya</taxon>
        <taxon>Ascomycota</taxon>
        <taxon>Pezizomycotina</taxon>
        <taxon>Eurotiomycetes</taxon>
        <taxon>Eurotiomycetidae</taxon>
        <taxon>Onygenales</taxon>
        <taxon>Onygenaceae</taxon>
        <taxon>Coccidioides</taxon>
    </lineage>
</organism>
<dbReference type="InterPro" id="IPR021858">
    <property type="entry name" value="Fun_TF"/>
</dbReference>
<keyword evidence="2" id="KW-0238">DNA-binding</keyword>
<dbReference type="Gene3D" id="4.10.240.10">
    <property type="entry name" value="Zn(2)-C6 fungal-type DNA-binding domain"/>
    <property type="match status" value="1"/>
</dbReference>